<feature type="transmembrane region" description="Helical" evidence="1">
    <location>
        <begin position="16"/>
        <end position="37"/>
    </location>
</feature>
<keyword evidence="3" id="KW-1185">Reference proteome</keyword>
<gene>
    <name evidence="2" type="ORF">SAMN05421677_10761</name>
</gene>
<keyword evidence="1" id="KW-1133">Transmembrane helix</keyword>
<dbReference type="Proteomes" id="UP000198860">
    <property type="component" value="Unassembled WGS sequence"/>
</dbReference>
<evidence type="ECO:0000313" key="3">
    <source>
        <dbReference type="Proteomes" id="UP000198860"/>
    </source>
</evidence>
<reference evidence="3" key="1">
    <citation type="submission" date="2016-10" db="EMBL/GenBank/DDBJ databases">
        <authorList>
            <person name="Varghese N."/>
            <person name="Submissions S."/>
        </authorList>
    </citation>
    <scope>NUCLEOTIDE SEQUENCE [LARGE SCALE GENOMIC DNA]</scope>
    <source>
        <strain evidence="3">CGMCC 1.3703</strain>
    </source>
</reference>
<evidence type="ECO:0000313" key="2">
    <source>
        <dbReference type="EMBL" id="SDO69240.1"/>
    </source>
</evidence>
<dbReference type="AlphaFoldDB" id="A0A1H0LMX2"/>
<name>A0A1H0LMX2_HALAD</name>
<dbReference type="EMBL" id="FNIZ01000007">
    <property type="protein sequence ID" value="SDO69240.1"/>
    <property type="molecule type" value="Genomic_DNA"/>
</dbReference>
<evidence type="ECO:0000256" key="1">
    <source>
        <dbReference type="SAM" id="Phobius"/>
    </source>
</evidence>
<sequence length="145" mass="16361">MWTYTHSTGVFTLKKIWTGILLIGIVTAGFLVSLSVFENEENQVSKNPQSEVTGEDSEEVAEIISYIKDGFSNHDKIKNVYFDKDQKAISIESTLTKDDLQEGLRFEKELVKQLQLYNQSGDRISYLVVINFSDGTAFSSSAFMN</sequence>
<organism evidence="2 3">
    <name type="scientific">Halobacillus aidingensis</name>
    <dbReference type="NCBI Taxonomy" id="240303"/>
    <lineage>
        <taxon>Bacteria</taxon>
        <taxon>Bacillati</taxon>
        <taxon>Bacillota</taxon>
        <taxon>Bacilli</taxon>
        <taxon>Bacillales</taxon>
        <taxon>Bacillaceae</taxon>
        <taxon>Halobacillus</taxon>
    </lineage>
</organism>
<keyword evidence="1" id="KW-0472">Membrane</keyword>
<proteinExistence type="predicted"/>
<dbReference type="STRING" id="240303.SAMN05421677_10761"/>
<accession>A0A1H0LMX2</accession>
<protein>
    <submittedName>
        <fullName evidence="2">Uncharacterized protein</fullName>
    </submittedName>
</protein>
<keyword evidence="1" id="KW-0812">Transmembrane</keyword>